<feature type="region of interest" description="Disordered" evidence="1">
    <location>
        <begin position="124"/>
        <end position="146"/>
    </location>
</feature>
<proteinExistence type="predicted"/>
<keyword evidence="3" id="KW-1185">Reference proteome</keyword>
<protein>
    <submittedName>
        <fullName evidence="2">Uncharacterized protein</fullName>
    </submittedName>
</protein>
<evidence type="ECO:0000313" key="2">
    <source>
        <dbReference type="EMBL" id="PGG96168.1"/>
    </source>
</evidence>
<dbReference type="AlphaFoldDB" id="A0A2B7WHW7"/>
<organism evidence="2 3">
    <name type="scientific">Helicocarpus griseus UAMH5409</name>
    <dbReference type="NCBI Taxonomy" id="1447875"/>
    <lineage>
        <taxon>Eukaryota</taxon>
        <taxon>Fungi</taxon>
        <taxon>Dikarya</taxon>
        <taxon>Ascomycota</taxon>
        <taxon>Pezizomycotina</taxon>
        <taxon>Eurotiomycetes</taxon>
        <taxon>Eurotiomycetidae</taxon>
        <taxon>Onygenales</taxon>
        <taxon>Ajellomycetaceae</taxon>
        <taxon>Helicocarpus</taxon>
    </lineage>
</organism>
<name>A0A2B7WHW7_9EURO</name>
<evidence type="ECO:0000313" key="3">
    <source>
        <dbReference type="Proteomes" id="UP000223968"/>
    </source>
</evidence>
<dbReference type="OrthoDB" id="4190371at2759"/>
<evidence type="ECO:0000256" key="1">
    <source>
        <dbReference type="SAM" id="MobiDB-lite"/>
    </source>
</evidence>
<accession>A0A2B7WHW7</accession>
<comment type="caution">
    <text evidence="2">The sequence shown here is derived from an EMBL/GenBank/DDBJ whole genome shotgun (WGS) entry which is preliminary data.</text>
</comment>
<dbReference type="EMBL" id="PDNB01000292">
    <property type="protein sequence ID" value="PGG96168.1"/>
    <property type="molecule type" value="Genomic_DNA"/>
</dbReference>
<sequence>MNHTRTSQSVDQQTRPHFDWDTMRVFFAREEALRNTVEQLQRHNSHIMRSLHEATAVHRQDKYVIGQLRDENVRWQACYQASQLEQKALLDELSKEKNDHLAHLTTLQEEIDRLRELEIYLEQAEASEEESQQTHVYGRREIKSED</sequence>
<gene>
    <name evidence="2" type="ORF">AJ79_09699</name>
</gene>
<dbReference type="Proteomes" id="UP000223968">
    <property type="component" value="Unassembled WGS sequence"/>
</dbReference>
<reference evidence="2 3" key="1">
    <citation type="submission" date="2017-10" db="EMBL/GenBank/DDBJ databases">
        <title>Comparative genomics in systemic dimorphic fungi from Ajellomycetaceae.</title>
        <authorList>
            <person name="Munoz J.F."/>
            <person name="Mcewen J.G."/>
            <person name="Clay O.K."/>
            <person name="Cuomo C.A."/>
        </authorList>
    </citation>
    <scope>NUCLEOTIDE SEQUENCE [LARGE SCALE GENOMIC DNA]</scope>
    <source>
        <strain evidence="2 3">UAMH5409</strain>
    </source>
</reference>